<evidence type="ECO:0000313" key="2">
    <source>
        <dbReference type="EMBL" id="CAA9418437.1"/>
    </source>
</evidence>
<dbReference type="EMBL" id="CADCUS010000362">
    <property type="protein sequence ID" value="CAA9418437.1"/>
    <property type="molecule type" value="Genomic_DNA"/>
</dbReference>
<gene>
    <name evidence="2" type="ORF">AVDCRST_MAG66-2495</name>
</gene>
<feature type="compositionally biased region" description="Basic residues" evidence="1">
    <location>
        <begin position="1"/>
        <end position="13"/>
    </location>
</feature>
<name>A0A6J4PKG0_9PSEU</name>
<organism evidence="2">
    <name type="scientific">uncultured Pseudonocardia sp</name>
    <dbReference type="NCBI Taxonomy" id="211455"/>
    <lineage>
        <taxon>Bacteria</taxon>
        <taxon>Bacillati</taxon>
        <taxon>Actinomycetota</taxon>
        <taxon>Actinomycetes</taxon>
        <taxon>Pseudonocardiales</taxon>
        <taxon>Pseudonocardiaceae</taxon>
        <taxon>Pseudonocardia</taxon>
        <taxon>environmental samples</taxon>
    </lineage>
</organism>
<feature type="region of interest" description="Disordered" evidence="1">
    <location>
        <begin position="1"/>
        <end position="37"/>
    </location>
</feature>
<feature type="non-terminal residue" evidence="2">
    <location>
        <position position="37"/>
    </location>
</feature>
<sequence length="37" mass="4283">GLRAHRRLPRHASPRSTDGVETVHPRRHPTLGRLHRV</sequence>
<accession>A0A6J4PKG0</accession>
<reference evidence="2" key="1">
    <citation type="submission" date="2020-02" db="EMBL/GenBank/DDBJ databases">
        <authorList>
            <person name="Meier V. D."/>
        </authorList>
    </citation>
    <scope>NUCLEOTIDE SEQUENCE</scope>
    <source>
        <strain evidence="2">AVDCRST_MAG66</strain>
    </source>
</reference>
<protein>
    <submittedName>
        <fullName evidence="2">Uncharacterized protein</fullName>
    </submittedName>
</protein>
<feature type="non-terminal residue" evidence="2">
    <location>
        <position position="1"/>
    </location>
</feature>
<dbReference type="AlphaFoldDB" id="A0A6J4PKG0"/>
<feature type="compositionally biased region" description="Basic residues" evidence="1">
    <location>
        <begin position="25"/>
        <end position="37"/>
    </location>
</feature>
<evidence type="ECO:0000256" key="1">
    <source>
        <dbReference type="SAM" id="MobiDB-lite"/>
    </source>
</evidence>
<proteinExistence type="predicted"/>